<reference evidence="2" key="1">
    <citation type="submission" date="2021-01" db="EMBL/GenBank/DDBJ databases">
        <authorList>
            <person name="Corre E."/>
            <person name="Pelletier E."/>
            <person name="Niang G."/>
            <person name="Scheremetjew M."/>
            <person name="Finn R."/>
            <person name="Kale V."/>
            <person name="Holt S."/>
            <person name="Cochrane G."/>
            <person name="Meng A."/>
            <person name="Brown T."/>
            <person name="Cohen L."/>
        </authorList>
    </citation>
    <scope>NUCLEOTIDE SEQUENCE</scope>
    <source>
        <strain evidence="2">UTEX LB 985</strain>
    </source>
</reference>
<feature type="compositionally biased region" description="Acidic residues" evidence="1">
    <location>
        <begin position="165"/>
        <end position="178"/>
    </location>
</feature>
<proteinExistence type="predicted"/>
<gene>
    <name evidence="2" type="ORF">CBRE1094_LOCUS23138</name>
</gene>
<sequence length="194" mass="20832">MGLPLARFYYSHALFNRQRLLEAKTQLASYFADVEAAGPQRILNMPNGMLGRAVSDEERAASRFKVRASSPEAQADAHTMLALIAEREEGPAAAVPHFQQCAQLASSPRQKADAHKNLSKLYATLGDEEKQTEHEALASSLLEQAVAEEAEAARKKAATEKEGQDGSEEAAEVPEAEEAAEKPTLDGGDAGGEK</sequence>
<protein>
    <submittedName>
        <fullName evidence="2">Uncharacterized protein</fullName>
    </submittedName>
</protein>
<name>A0A7S2MAH4_9EUKA</name>
<feature type="compositionally biased region" description="Basic and acidic residues" evidence="1">
    <location>
        <begin position="151"/>
        <end position="164"/>
    </location>
</feature>
<accession>A0A7S2MAH4</accession>
<dbReference type="AlphaFoldDB" id="A0A7S2MAH4"/>
<evidence type="ECO:0000256" key="1">
    <source>
        <dbReference type="SAM" id="MobiDB-lite"/>
    </source>
</evidence>
<dbReference type="InterPro" id="IPR011990">
    <property type="entry name" value="TPR-like_helical_dom_sf"/>
</dbReference>
<dbReference type="EMBL" id="HBGU01042460">
    <property type="protein sequence ID" value="CAD9473162.1"/>
    <property type="molecule type" value="Transcribed_RNA"/>
</dbReference>
<organism evidence="2">
    <name type="scientific">Haptolina brevifila</name>
    <dbReference type="NCBI Taxonomy" id="156173"/>
    <lineage>
        <taxon>Eukaryota</taxon>
        <taxon>Haptista</taxon>
        <taxon>Haptophyta</taxon>
        <taxon>Prymnesiophyceae</taxon>
        <taxon>Prymnesiales</taxon>
        <taxon>Prymnesiaceae</taxon>
        <taxon>Haptolina</taxon>
    </lineage>
</organism>
<evidence type="ECO:0000313" key="2">
    <source>
        <dbReference type="EMBL" id="CAD9473162.1"/>
    </source>
</evidence>
<feature type="region of interest" description="Disordered" evidence="1">
    <location>
        <begin position="141"/>
        <end position="194"/>
    </location>
</feature>
<dbReference type="SUPFAM" id="SSF48452">
    <property type="entry name" value="TPR-like"/>
    <property type="match status" value="1"/>
</dbReference>